<feature type="binding site" evidence="7">
    <location>
        <position position="42"/>
    </location>
    <ligand>
        <name>a divalent metal cation</name>
        <dbReference type="ChEBI" id="CHEBI:60240"/>
    </ligand>
</feature>
<keyword evidence="5 7" id="KW-0414">Isoprene biosynthesis</keyword>
<reference evidence="11" key="1">
    <citation type="submission" date="2017-09" db="EMBL/GenBank/DDBJ databases">
        <title>Depth-based differentiation of microbial function through sediment-hosted aquifers and enrichment of novel symbionts in the deep terrestrial subsurface.</title>
        <authorList>
            <person name="Probst A.J."/>
            <person name="Ladd B."/>
            <person name="Jarett J.K."/>
            <person name="Geller-Mcgrath D.E."/>
            <person name="Sieber C.M.K."/>
            <person name="Emerson J.B."/>
            <person name="Anantharaman K."/>
            <person name="Thomas B.C."/>
            <person name="Malmstrom R."/>
            <person name="Stieglmeier M."/>
            <person name="Klingl A."/>
            <person name="Woyke T."/>
            <person name="Ryan C.M."/>
            <person name="Banfield J.F."/>
        </authorList>
    </citation>
    <scope>NUCLEOTIDE SEQUENCE [LARGE SCALE GENOMIC DNA]</scope>
</reference>
<feature type="binding site" evidence="7">
    <location>
        <position position="10"/>
    </location>
    <ligand>
        <name>a divalent metal cation</name>
        <dbReference type="ChEBI" id="CHEBI:60240"/>
    </ligand>
</feature>
<dbReference type="GO" id="GO:0016114">
    <property type="term" value="P:terpenoid biosynthetic process"/>
    <property type="evidence" value="ECO:0007669"/>
    <property type="project" value="InterPro"/>
</dbReference>
<evidence type="ECO:0000256" key="3">
    <source>
        <dbReference type="ARBA" id="ARBA00012579"/>
    </source>
</evidence>
<evidence type="ECO:0000256" key="4">
    <source>
        <dbReference type="ARBA" id="ARBA00022723"/>
    </source>
</evidence>
<dbReference type="HAMAP" id="MF_00107">
    <property type="entry name" value="IspF"/>
    <property type="match status" value="1"/>
</dbReference>
<evidence type="ECO:0000256" key="7">
    <source>
        <dbReference type="HAMAP-Rule" id="MF_00107"/>
    </source>
</evidence>
<proteinExistence type="inferred from homology"/>
<comment type="cofactor">
    <cofactor evidence="7">
        <name>a divalent metal cation</name>
        <dbReference type="ChEBI" id="CHEBI:60240"/>
    </cofactor>
    <text evidence="7">Binds 1 divalent metal cation per subunit.</text>
</comment>
<comment type="caution">
    <text evidence="7">Lacks conserved residue(s) required for the propagation of feature annotation.</text>
</comment>
<evidence type="ECO:0000256" key="1">
    <source>
        <dbReference type="ARBA" id="ARBA00000200"/>
    </source>
</evidence>
<sequence>MKVGIGYDIHKLVKGRKLILGGIEIKFSKGLSGHSDGDVLTHAIIDAILGALGKGDIGKHFPDTDSRYKNISSLVLLKETMKLLTKSKYRINNLDTAIIAEKPKIASYSGKIEERLASVLKVKKEFINIKAKTNEGLGEIGKGKAIACFAIVSILRH</sequence>
<feature type="binding site" evidence="7">
    <location>
        <begin position="61"/>
        <end position="65"/>
    </location>
    <ligand>
        <name>4-CDP-2-C-methyl-D-erythritol 2-phosphate</name>
        <dbReference type="ChEBI" id="CHEBI:57919"/>
    </ligand>
</feature>
<evidence type="ECO:0000313" key="10">
    <source>
        <dbReference type="EMBL" id="PIV64575.1"/>
    </source>
</evidence>
<dbReference type="NCBIfam" id="TIGR00151">
    <property type="entry name" value="ispF"/>
    <property type="match status" value="1"/>
</dbReference>
<dbReference type="CDD" id="cd00554">
    <property type="entry name" value="MECDP_synthase"/>
    <property type="match status" value="1"/>
</dbReference>
<accession>A0A2M7EA62</accession>
<comment type="pathway">
    <text evidence="2 7">Isoprenoid biosynthesis; isopentenyl diphosphate biosynthesis via DXP pathway; isopentenyl diphosphate from 1-deoxy-D-xylulose 5-phosphate: step 4/6.</text>
</comment>
<dbReference type="GO" id="GO:0008685">
    <property type="term" value="F:2-C-methyl-D-erythritol 2,4-cyclodiphosphate synthase activity"/>
    <property type="evidence" value="ECO:0007669"/>
    <property type="project" value="UniProtKB-UniRule"/>
</dbReference>
<gene>
    <name evidence="7" type="primary">ispF</name>
    <name evidence="10" type="ORF">COS11_01490</name>
</gene>
<dbReference type="InterPro" id="IPR003526">
    <property type="entry name" value="MECDP_synthase"/>
</dbReference>
<feature type="site" description="Transition state stabilizer" evidence="7">
    <location>
        <position position="34"/>
    </location>
</feature>
<dbReference type="SUPFAM" id="SSF69765">
    <property type="entry name" value="IpsF-like"/>
    <property type="match status" value="1"/>
</dbReference>
<evidence type="ECO:0000256" key="8">
    <source>
        <dbReference type="RuleBase" id="RU004395"/>
    </source>
</evidence>
<evidence type="ECO:0000256" key="6">
    <source>
        <dbReference type="ARBA" id="ARBA00023239"/>
    </source>
</evidence>
<feature type="binding site" evidence="7">
    <location>
        <position position="8"/>
    </location>
    <ligand>
        <name>a divalent metal cation</name>
        <dbReference type="ChEBI" id="CHEBI:60240"/>
    </ligand>
</feature>
<feature type="binding site" evidence="7">
    <location>
        <begin position="8"/>
        <end position="10"/>
    </location>
    <ligand>
        <name>4-CDP-2-C-methyl-D-erythritol 2-phosphate</name>
        <dbReference type="ChEBI" id="CHEBI:57919"/>
    </ligand>
</feature>
<dbReference type="Proteomes" id="UP000228886">
    <property type="component" value="Unassembled WGS sequence"/>
</dbReference>
<evidence type="ECO:0000256" key="5">
    <source>
        <dbReference type="ARBA" id="ARBA00023229"/>
    </source>
</evidence>
<dbReference type="Pfam" id="PF02542">
    <property type="entry name" value="YgbB"/>
    <property type="match status" value="1"/>
</dbReference>
<comment type="similarity">
    <text evidence="7 8">Belongs to the IspF family.</text>
</comment>
<dbReference type="EMBL" id="PETL01000075">
    <property type="protein sequence ID" value="PIV64575.1"/>
    <property type="molecule type" value="Genomic_DNA"/>
</dbReference>
<dbReference type="InterPro" id="IPR020555">
    <property type="entry name" value="MECDP_synthase_CS"/>
</dbReference>
<feature type="binding site" evidence="7">
    <location>
        <begin position="56"/>
        <end position="58"/>
    </location>
    <ligand>
        <name>4-CDP-2-C-methyl-D-erythritol 2-phosphate</name>
        <dbReference type="ChEBI" id="CHEBI:57919"/>
    </ligand>
</feature>
<comment type="function">
    <text evidence="7">Involved in the biosynthesis of isopentenyl diphosphate (IPP) and dimethylallyl diphosphate (DMAPP), two major building blocks of isoprenoid compounds. Catalyzes the conversion of 4-diphosphocytidyl-2-C-methyl-D-erythritol 2-phosphate (CDP-ME2P) to 2-C-methyl-D-erythritol 2,4-cyclodiphosphate (ME-CPP) with a corresponding release of cytidine 5-monophosphate (CMP).</text>
</comment>
<keyword evidence="4 7" id="KW-0479">Metal-binding</keyword>
<dbReference type="PROSITE" id="PS01350">
    <property type="entry name" value="ISPF"/>
    <property type="match status" value="1"/>
</dbReference>
<dbReference type="InterPro" id="IPR036571">
    <property type="entry name" value="MECDP_synthase_sf"/>
</dbReference>
<feature type="binding site" evidence="7">
    <location>
        <begin position="34"/>
        <end position="35"/>
    </location>
    <ligand>
        <name>4-CDP-2-C-methyl-D-erythritol 2-phosphate</name>
        <dbReference type="ChEBI" id="CHEBI:57919"/>
    </ligand>
</feature>
<feature type="site" description="Transition state stabilizer" evidence="7">
    <location>
        <position position="133"/>
    </location>
</feature>
<dbReference type="PANTHER" id="PTHR43181:SF1">
    <property type="entry name" value="2-C-METHYL-D-ERYTHRITOL 2,4-CYCLODIPHOSPHATE SYNTHASE, CHLOROPLASTIC"/>
    <property type="match status" value="1"/>
</dbReference>
<dbReference type="GO" id="GO:0046872">
    <property type="term" value="F:metal ion binding"/>
    <property type="evidence" value="ECO:0007669"/>
    <property type="project" value="UniProtKB-KW"/>
</dbReference>
<dbReference type="PANTHER" id="PTHR43181">
    <property type="entry name" value="2-C-METHYL-D-ERYTHRITOL 2,4-CYCLODIPHOSPHATE SYNTHASE, CHLOROPLASTIC"/>
    <property type="match status" value="1"/>
</dbReference>
<evidence type="ECO:0000313" key="11">
    <source>
        <dbReference type="Proteomes" id="UP000228886"/>
    </source>
</evidence>
<comment type="subunit">
    <text evidence="7">Homotrimer.</text>
</comment>
<feature type="domain" description="2-C-methyl-D-erythritol 2,4-cyclodiphosphate synthase" evidence="9">
    <location>
        <begin position="1"/>
        <end position="154"/>
    </location>
</feature>
<dbReference type="UniPathway" id="UPA00056">
    <property type="reaction ID" value="UER00095"/>
</dbReference>
<comment type="catalytic activity">
    <reaction evidence="1 7 8">
        <text>4-CDP-2-C-methyl-D-erythritol 2-phosphate = 2-C-methyl-D-erythritol 2,4-cyclic diphosphate + CMP</text>
        <dbReference type="Rhea" id="RHEA:23864"/>
        <dbReference type="ChEBI" id="CHEBI:57919"/>
        <dbReference type="ChEBI" id="CHEBI:58483"/>
        <dbReference type="ChEBI" id="CHEBI:60377"/>
        <dbReference type="EC" id="4.6.1.12"/>
    </reaction>
</comment>
<evidence type="ECO:0000256" key="2">
    <source>
        <dbReference type="ARBA" id="ARBA00004709"/>
    </source>
</evidence>
<feature type="binding site" evidence="7">
    <location>
        <position position="142"/>
    </location>
    <ligand>
        <name>4-CDP-2-C-methyl-D-erythritol 2-phosphate</name>
        <dbReference type="ChEBI" id="CHEBI:57919"/>
    </ligand>
</feature>
<name>A0A2M7EA62_9BACT</name>
<organism evidence="10 11">
    <name type="scientific">bacterium (Candidatus Ratteibacteria) CG01_land_8_20_14_3_00_40_19</name>
    <dbReference type="NCBI Taxonomy" id="2014290"/>
    <lineage>
        <taxon>Bacteria</taxon>
        <taxon>Candidatus Ratteibacteria</taxon>
    </lineage>
</organism>
<dbReference type="GO" id="GO:0019288">
    <property type="term" value="P:isopentenyl diphosphate biosynthetic process, methylerythritol 4-phosphate pathway"/>
    <property type="evidence" value="ECO:0007669"/>
    <property type="project" value="UniProtKB-UniRule"/>
</dbReference>
<comment type="caution">
    <text evidence="10">The sequence shown here is derived from an EMBL/GenBank/DDBJ whole genome shotgun (WGS) entry which is preliminary data.</text>
</comment>
<keyword evidence="6 7" id="KW-0456">Lyase</keyword>
<dbReference type="Gene3D" id="3.30.1330.50">
    <property type="entry name" value="2-C-methyl-D-erythritol 2,4-cyclodiphosphate synthase"/>
    <property type="match status" value="1"/>
</dbReference>
<protein>
    <recommendedName>
        <fullName evidence="3 7">2-C-methyl-D-erythritol 2,4-cyclodiphosphate synthase</fullName>
        <shortName evidence="7">MECDP-synthase</shortName>
        <shortName evidence="7">MECPP-synthase</shortName>
        <shortName evidence="7">MECPS</shortName>
        <ecNumber evidence="3 7">4.6.1.12</ecNumber>
    </recommendedName>
</protein>
<dbReference type="EC" id="4.6.1.12" evidence="3 7"/>
<evidence type="ECO:0000259" key="9">
    <source>
        <dbReference type="Pfam" id="PF02542"/>
    </source>
</evidence>
<dbReference type="AlphaFoldDB" id="A0A2M7EA62"/>